<dbReference type="Proteomes" id="UP001139887">
    <property type="component" value="Unassembled WGS sequence"/>
</dbReference>
<sequence length="305" mass="34690">MTYAYPQHYEGLTLHDAGISSMLHLNKHRLSISLYGKDSGLRSIQEKARGLARRRTMNSTITRNSIIDDAPEHALGGYLSDISEDASTFGDKDEHQRQYLNKCITDVVADSIPEWSPVNLNIPKARRRQSIKQLGRRLSLSFSGVSNTISTHNRFRDSIMFAPRPAEGTRSLDRPDSKWPLQLKRRTSWLGSIKSRIKDSIHRRRNQRHDAEATVPIASAFECPETLNEQEENEVPKDPEPAPTFQYPRLRSQPSLNRASTNGDGCSSVHTRDDISFVPDIDNMPSQPRKPHFLLPHRLSIVTQY</sequence>
<dbReference type="OrthoDB" id="5561070at2759"/>
<evidence type="ECO:0000313" key="3">
    <source>
        <dbReference type="Proteomes" id="UP001139887"/>
    </source>
</evidence>
<feature type="region of interest" description="Disordered" evidence="1">
    <location>
        <begin position="227"/>
        <end position="291"/>
    </location>
</feature>
<keyword evidence="3" id="KW-1185">Reference proteome</keyword>
<dbReference type="EMBL" id="JANBUW010000004">
    <property type="protein sequence ID" value="KAJ2852231.1"/>
    <property type="molecule type" value="Genomic_DNA"/>
</dbReference>
<comment type="caution">
    <text evidence="2">The sequence shown here is derived from an EMBL/GenBank/DDBJ whole genome shotgun (WGS) entry which is preliminary data.</text>
</comment>
<organism evidence="2 3">
    <name type="scientific">Coemansia brasiliensis</name>
    <dbReference type="NCBI Taxonomy" id="2650707"/>
    <lineage>
        <taxon>Eukaryota</taxon>
        <taxon>Fungi</taxon>
        <taxon>Fungi incertae sedis</taxon>
        <taxon>Zoopagomycota</taxon>
        <taxon>Kickxellomycotina</taxon>
        <taxon>Kickxellomycetes</taxon>
        <taxon>Kickxellales</taxon>
        <taxon>Kickxellaceae</taxon>
        <taxon>Coemansia</taxon>
    </lineage>
</organism>
<proteinExistence type="predicted"/>
<gene>
    <name evidence="2" type="ORF">IWW36_000373</name>
</gene>
<name>A0A9W8IDL4_9FUNG</name>
<accession>A0A9W8IDL4</accession>
<evidence type="ECO:0000256" key="1">
    <source>
        <dbReference type="SAM" id="MobiDB-lite"/>
    </source>
</evidence>
<evidence type="ECO:0000313" key="2">
    <source>
        <dbReference type="EMBL" id="KAJ2852231.1"/>
    </source>
</evidence>
<protein>
    <submittedName>
        <fullName evidence="2">Uncharacterized protein</fullName>
    </submittedName>
</protein>
<feature type="compositionally biased region" description="Polar residues" evidence="1">
    <location>
        <begin position="252"/>
        <end position="269"/>
    </location>
</feature>
<dbReference type="AlphaFoldDB" id="A0A9W8IDL4"/>
<reference evidence="2" key="1">
    <citation type="submission" date="2022-07" db="EMBL/GenBank/DDBJ databases">
        <title>Phylogenomic reconstructions and comparative analyses of Kickxellomycotina fungi.</title>
        <authorList>
            <person name="Reynolds N.K."/>
            <person name="Stajich J.E."/>
            <person name="Barry K."/>
            <person name="Grigoriev I.V."/>
            <person name="Crous P."/>
            <person name="Smith M.E."/>
        </authorList>
    </citation>
    <scope>NUCLEOTIDE SEQUENCE</scope>
    <source>
        <strain evidence="2">NRRL 1566</strain>
    </source>
</reference>